<dbReference type="GO" id="GO:0016787">
    <property type="term" value="F:hydrolase activity"/>
    <property type="evidence" value="ECO:0007669"/>
    <property type="project" value="UniProtKB-KW"/>
</dbReference>
<dbReference type="InterPro" id="IPR029058">
    <property type="entry name" value="AB_hydrolase_fold"/>
</dbReference>
<evidence type="ECO:0000256" key="2">
    <source>
        <dbReference type="SAM" id="Phobius"/>
    </source>
</evidence>
<evidence type="ECO:0000259" key="3">
    <source>
        <dbReference type="Pfam" id="PF00561"/>
    </source>
</evidence>
<feature type="compositionally biased region" description="Polar residues" evidence="1">
    <location>
        <begin position="16"/>
        <end position="26"/>
    </location>
</feature>
<feature type="compositionally biased region" description="Basic and acidic residues" evidence="1">
    <location>
        <begin position="1"/>
        <end position="12"/>
    </location>
</feature>
<dbReference type="PANTHER" id="PTHR43689">
    <property type="entry name" value="HYDROLASE"/>
    <property type="match status" value="1"/>
</dbReference>
<comment type="caution">
    <text evidence="4">The sequence shown here is derived from an EMBL/GenBank/DDBJ whole genome shotgun (WGS) entry which is preliminary data.</text>
</comment>
<feature type="region of interest" description="Disordered" evidence="1">
    <location>
        <begin position="1"/>
        <end position="49"/>
    </location>
</feature>
<dbReference type="PRINTS" id="PR00111">
    <property type="entry name" value="ABHYDROLASE"/>
</dbReference>
<dbReference type="EMBL" id="JAEQMY010000142">
    <property type="protein sequence ID" value="MBL0408057.1"/>
    <property type="molecule type" value="Genomic_DNA"/>
</dbReference>
<dbReference type="PRINTS" id="PR00412">
    <property type="entry name" value="EPOXHYDRLASE"/>
</dbReference>
<dbReference type="RefSeq" id="WP_202065716.1">
    <property type="nucleotide sequence ID" value="NZ_JAEQMY010000142.1"/>
</dbReference>
<dbReference type="Gene3D" id="3.40.50.1820">
    <property type="entry name" value="alpha/beta hydrolase"/>
    <property type="match status" value="1"/>
</dbReference>
<keyword evidence="4" id="KW-0378">Hydrolase</keyword>
<dbReference type="PANTHER" id="PTHR43689:SF8">
    <property type="entry name" value="ALPHA_BETA-HYDROLASES SUPERFAMILY PROTEIN"/>
    <property type="match status" value="1"/>
</dbReference>
<feature type="compositionally biased region" description="Low complexity" evidence="1">
    <location>
        <begin position="40"/>
        <end position="49"/>
    </location>
</feature>
<dbReference type="AlphaFoldDB" id="A0A936ZIZ8"/>
<keyword evidence="5" id="KW-1185">Reference proteome</keyword>
<gene>
    <name evidence="4" type="ORF">JKG68_29615</name>
</gene>
<accession>A0A936ZIZ8</accession>
<dbReference type="Pfam" id="PF00561">
    <property type="entry name" value="Abhydrolase_1"/>
    <property type="match status" value="1"/>
</dbReference>
<proteinExistence type="predicted"/>
<dbReference type="InterPro" id="IPR000073">
    <property type="entry name" value="AB_hydrolase_1"/>
</dbReference>
<evidence type="ECO:0000256" key="1">
    <source>
        <dbReference type="SAM" id="MobiDB-lite"/>
    </source>
</evidence>
<dbReference type="InterPro" id="IPR000639">
    <property type="entry name" value="Epox_hydrolase-like"/>
</dbReference>
<dbReference type="SUPFAM" id="SSF53474">
    <property type="entry name" value="alpha/beta-Hydrolases"/>
    <property type="match status" value="1"/>
</dbReference>
<reference evidence="4" key="1">
    <citation type="submission" date="2021-01" db="EMBL/GenBank/DDBJ databases">
        <title>Microvirga sp.</title>
        <authorList>
            <person name="Kim M.K."/>
        </authorList>
    </citation>
    <scope>NUCLEOTIDE SEQUENCE</scope>
    <source>
        <strain evidence="4">5420S-16</strain>
    </source>
</reference>
<keyword evidence="2" id="KW-0812">Transmembrane</keyword>
<sequence length="371" mass="40989">MSRTKTRAETSPHDQAGTTLHSTHPQWANGHHHGRTTATSDSAHPSESSHSSRWRWLAPVLVGSAAVLGAAVLYNRQKTRAAKRRTPPIGRFLDVDGVRLHYIERGEGEPIVLIHGNGTMIQDFSVSGLVDRLASRYRVIVFDRPGYGYSTRPRQLWTPRAHAKLFQRALGQLGVEQAVVLGHSWGTLVAVALALEDPSLVGSLVLASGYYYPTLRADTFLFSPPAVPVIGDAMRYTISPLVARAILPGLIKQMFAPAEVPERFERQFPKEMMLRPSQLRAAAEDAALMTPSVMELRHHYSELRMPVTIITGADDQIADVGRQSERLHRELPQSEFITLPGLGHMVHHLDPDAVASAVERAAQKRGEEARD</sequence>
<protein>
    <submittedName>
        <fullName evidence="4">Alpha/beta hydrolase</fullName>
    </submittedName>
</protein>
<evidence type="ECO:0000313" key="4">
    <source>
        <dbReference type="EMBL" id="MBL0408057.1"/>
    </source>
</evidence>
<organism evidence="4 5">
    <name type="scientific">Microvirga aerilata</name>
    <dbReference type="NCBI Taxonomy" id="670292"/>
    <lineage>
        <taxon>Bacteria</taxon>
        <taxon>Pseudomonadati</taxon>
        <taxon>Pseudomonadota</taxon>
        <taxon>Alphaproteobacteria</taxon>
        <taxon>Hyphomicrobiales</taxon>
        <taxon>Methylobacteriaceae</taxon>
        <taxon>Microvirga</taxon>
    </lineage>
</organism>
<name>A0A936ZIZ8_9HYPH</name>
<feature type="domain" description="AB hydrolase-1" evidence="3">
    <location>
        <begin position="110"/>
        <end position="351"/>
    </location>
</feature>
<keyword evidence="2" id="KW-1133">Transmembrane helix</keyword>
<dbReference type="Proteomes" id="UP000605848">
    <property type="component" value="Unassembled WGS sequence"/>
</dbReference>
<evidence type="ECO:0000313" key="5">
    <source>
        <dbReference type="Proteomes" id="UP000605848"/>
    </source>
</evidence>
<feature type="transmembrane region" description="Helical" evidence="2">
    <location>
        <begin position="56"/>
        <end position="75"/>
    </location>
</feature>
<keyword evidence="2" id="KW-0472">Membrane</keyword>